<dbReference type="EMBL" id="BMII01000008">
    <property type="protein sequence ID" value="GGB52884.1"/>
    <property type="molecule type" value="Genomic_DNA"/>
</dbReference>
<keyword evidence="2" id="KW-1185">Reference proteome</keyword>
<organism evidence="1 2">
    <name type="scientific">Shewanella inventionis</name>
    <dbReference type="NCBI Taxonomy" id="1738770"/>
    <lineage>
        <taxon>Bacteria</taxon>
        <taxon>Pseudomonadati</taxon>
        <taxon>Pseudomonadota</taxon>
        <taxon>Gammaproteobacteria</taxon>
        <taxon>Alteromonadales</taxon>
        <taxon>Shewanellaceae</taxon>
        <taxon>Shewanella</taxon>
    </lineage>
</organism>
<comment type="caution">
    <text evidence="1">The sequence shown here is derived from an EMBL/GenBank/DDBJ whole genome shotgun (WGS) entry which is preliminary data.</text>
</comment>
<evidence type="ECO:0000313" key="1">
    <source>
        <dbReference type="EMBL" id="GGB52884.1"/>
    </source>
</evidence>
<reference evidence="2" key="1">
    <citation type="journal article" date="2019" name="Int. J. Syst. Evol. Microbiol.">
        <title>The Global Catalogue of Microorganisms (GCM) 10K type strain sequencing project: providing services to taxonomists for standard genome sequencing and annotation.</title>
        <authorList>
            <consortium name="The Broad Institute Genomics Platform"/>
            <consortium name="The Broad Institute Genome Sequencing Center for Infectious Disease"/>
            <person name="Wu L."/>
            <person name="Ma J."/>
        </authorList>
    </citation>
    <scope>NUCLEOTIDE SEQUENCE [LARGE SCALE GENOMIC DNA]</scope>
    <source>
        <strain evidence="2">CGMCC 1.15339</strain>
    </source>
</reference>
<dbReference type="Proteomes" id="UP000617555">
    <property type="component" value="Unassembled WGS sequence"/>
</dbReference>
<accession>A0ABQ1IUM6</accession>
<name>A0ABQ1IUM6_9GAMM</name>
<protein>
    <submittedName>
        <fullName evidence="1">Uncharacterized protein</fullName>
    </submittedName>
</protein>
<sequence>MKTLFKTFTYKDWLIILYSESKESASYTMELKHSSNLDTKLESKEISKEHWLTLQTVEKNKQLFGMFDINFKVYPQIKSVINAKTKLDGDIHLSLVSQKISGEHQIVISDQVGEIRLVVDYTVLTVESFDTQLRKYFGIILNLDVDVMNKLESFKKDDFDVHVLNLSKAEQVLVDIVREGEYDFHKQAFSKYAGGGIDKNTYIEAIVNFA</sequence>
<gene>
    <name evidence="1" type="ORF">GCM10011607_11730</name>
</gene>
<proteinExistence type="predicted"/>
<dbReference type="RefSeq" id="WP_188737943.1">
    <property type="nucleotide sequence ID" value="NZ_BMII01000008.1"/>
</dbReference>
<evidence type="ECO:0000313" key="2">
    <source>
        <dbReference type="Proteomes" id="UP000617555"/>
    </source>
</evidence>